<keyword evidence="1" id="KW-0812">Transmembrane</keyword>
<reference evidence="2 3" key="1">
    <citation type="submission" date="2023-03" db="EMBL/GenBank/DDBJ databases">
        <title>WGS of Gossypium arboreum.</title>
        <authorList>
            <person name="Yu D."/>
        </authorList>
    </citation>
    <scope>NUCLEOTIDE SEQUENCE [LARGE SCALE GENOMIC DNA]</scope>
    <source>
        <tissue evidence="2">Leaf</tissue>
    </source>
</reference>
<gene>
    <name evidence="2" type="ORF">PVK06_046960</name>
</gene>
<evidence type="ECO:0000256" key="1">
    <source>
        <dbReference type="SAM" id="Phobius"/>
    </source>
</evidence>
<evidence type="ECO:0000313" key="3">
    <source>
        <dbReference type="Proteomes" id="UP001358586"/>
    </source>
</evidence>
<dbReference type="EMBL" id="JARKNE010000013">
    <property type="protein sequence ID" value="KAK5770805.1"/>
    <property type="molecule type" value="Genomic_DNA"/>
</dbReference>
<keyword evidence="3" id="KW-1185">Reference proteome</keyword>
<feature type="transmembrane region" description="Helical" evidence="1">
    <location>
        <begin position="88"/>
        <end position="111"/>
    </location>
</feature>
<dbReference type="Proteomes" id="UP001358586">
    <property type="component" value="Chromosome 13"/>
</dbReference>
<keyword evidence="1" id="KW-0472">Membrane</keyword>
<evidence type="ECO:0000313" key="2">
    <source>
        <dbReference type="EMBL" id="KAK5770805.1"/>
    </source>
</evidence>
<protein>
    <submittedName>
        <fullName evidence="2">Uncharacterized protein</fullName>
    </submittedName>
</protein>
<accession>A0ABR0MCG3</accession>
<feature type="transmembrane region" description="Helical" evidence="1">
    <location>
        <begin position="56"/>
        <end position="76"/>
    </location>
</feature>
<organism evidence="2 3">
    <name type="scientific">Gossypium arboreum</name>
    <name type="common">Tree cotton</name>
    <name type="synonym">Gossypium nanking</name>
    <dbReference type="NCBI Taxonomy" id="29729"/>
    <lineage>
        <taxon>Eukaryota</taxon>
        <taxon>Viridiplantae</taxon>
        <taxon>Streptophyta</taxon>
        <taxon>Embryophyta</taxon>
        <taxon>Tracheophyta</taxon>
        <taxon>Spermatophyta</taxon>
        <taxon>Magnoliopsida</taxon>
        <taxon>eudicotyledons</taxon>
        <taxon>Gunneridae</taxon>
        <taxon>Pentapetalae</taxon>
        <taxon>rosids</taxon>
        <taxon>malvids</taxon>
        <taxon>Malvales</taxon>
        <taxon>Malvaceae</taxon>
        <taxon>Malvoideae</taxon>
        <taxon>Gossypium</taxon>
    </lineage>
</organism>
<name>A0ABR0MCG3_GOSAR</name>
<keyword evidence="1" id="KW-1133">Transmembrane helix</keyword>
<proteinExistence type="predicted"/>
<comment type="caution">
    <text evidence="2">The sequence shown here is derived from an EMBL/GenBank/DDBJ whole genome shotgun (WGS) entry which is preliminary data.</text>
</comment>
<sequence>MSKLFYVFPISFNPLKFQHMELVDKEELGAMHITFQTPASVDFTSSSNHSVISRSGLVIITSSIIVAISVTTHQFLHLTGYLFHPVLWTIVLPSLIRQSVPYFIGFSLYVIKPYASNSARFSFNFLDVTLDK</sequence>